<sequence length="60" mass="6859">MCSKISLGCGILACYFSWRPHGLGPLKISEICSRSLQMLFLHKFKKRIGKNSMRNSERTV</sequence>
<evidence type="ECO:0000313" key="2">
    <source>
        <dbReference type="EMBL" id="CBY36470.1"/>
    </source>
</evidence>
<proteinExistence type="predicted"/>
<name>E4XGD8_OIKDI</name>
<gene>
    <name evidence="1" type="ORF">GSOID_T00010547001</name>
    <name evidence="2" type="ORF">GSOID_T00029478001</name>
</gene>
<reference evidence="1" key="1">
    <citation type="journal article" date="2010" name="Science">
        <title>Plasticity of animal genome architecture unmasked by rapid evolution of a pelagic tunicate.</title>
        <authorList>
            <person name="Denoeud F."/>
            <person name="Henriet S."/>
            <person name="Mungpakdee S."/>
            <person name="Aury J.M."/>
            <person name="Da Silva C."/>
            <person name="Brinkmann H."/>
            <person name="Mikhaleva J."/>
            <person name="Olsen L.C."/>
            <person name="Jubin C."/>
            <person name="Canestro C."/>
            <person name="Bouquet J.M."/>
            <person name="Danks G."/>
            <person name="Poulain J."/>
            <person name="Campsteijn C."/>
            <person name="Adamski M."/>
            <person name="Cross I."/>
            <person name="Yadetie F."/>
            <person name="Muffato M."/>
            <person name="Louis A."/>
            <person name="Butcher S."/>
            <person name="Tsagkogeorga G."/>
            <person name="Konrad A."/>
            <person name="Singh S."/>
            <person name="Jensen M.F."/>
            <person name="Cong E.H."/>
            <person name="Eikeseth-Otteraa H."/>
            <person name="Noel B."/>
            <person name="Anthouard V."/>
            <person name="Porcel B.M."/>
            <person name="Kachouri-Lafond R."/>
            <person name="Nishino A."/>
            <person name="Ugolini M."/>
            <person name="Chourrout P."/>
            <person name="Nishida H."/>
            <person name="Aasland R."/>
            <person name="Huzurbazar S."/>
            <person name="Westhof E."/>
            <person name="Delsuc F."/>
            <person name="Lehrach H."/>
            <person name="Reinhardt R."/>
            <person name="Weissenbach J."/>
            <person name="Roy S.W."/>
            <person name="Artiguenave F."/>
            <person name="Postlethwait J.H."/>
            <person name="Manak J.R."/>
            <person name="Thompson E.M."/>
            <person name="Jaillon O."/>
            <person name="Du Pasquier L."/>
            <person name="Boudinot P."/>
            <person name="Liberles D.A."/>
            <person name="Volff J.N."/>
            <person name="Philippe H."/>
            <person name="Lenhard B."/>
            <person name="Roest Crollius H."/>
            <person name="Wincker P."/>
            <person name="Chourrout D."/>
        </authorList>
    </citation>
    <scope>NUCLEOTIDE SEQUENCE [LARGE SCALE GENOMIC DNA]</scope>
</reference>
<dbReference type="Proteomes" id="UP000011014">
    <property type="component" value="Unassembled WGS sequence"/>
</dbReference>
<accession>E4XGD8</accession>
<organism evidence="1">
    <name type="scientific">Oikopleura dioica</name>
    <name type="common">Tunicate</name>
    <dbReference type="NCBI Taxonomy" id="34765"/>
    <lineage>
        <taxon>Eukaryota</taxon>
        <taxon>Metazoa</taxon>
        <taxon>Chordata</taxon>
        <taxon>Tunicata</taxon>
        <taxon>Appendicularia</taxon>
        <taxon>Copelata</taxon>
        <taxon>Oikopleuridae</taxon>
        <taxon>Oikopleura</taxon>
    </lineage>
</organism>
<protein>
    <submittedName>
        <fullName evidence="1">Uncharacterized protein</fullName>
    </submittedName>
</protein>
<dbReference type="EMBL" id="FN653047">
    <property type="protein sequence ID" value="CBY09736.1"/>
    <property type="molecule type" value="Genomic_DNA"/>
</dbReference>
<dbReference type="AlphaFoldDB" id="E4XGD8"/>
<dbReference type="EMBL" id="FN654783">
    <property type="protein sequence ID" value="CBY36470.1"/>
    <property type="molecule type" value="Genomic_DNA"/>
</dbReference>
<evidence type="ECO:0000313" key="3">
    <source>
        <dbReference type="Proteomes" id="UP000001307"/>
    </source>
</evidence>
<dbReference type="InParanoid" id="E4XGD8"/>
<keyword evidence="3" id="KW-1185">Reference proteome</keyword>
<evidence type="ECO:0000313" key="1">
    <source>
        <dbReference type="EMBL" id="CBY09736.1"/>
    </source>
</evidence>
<dbReference type="Proteomes" id="UP000001307">
    <property type="component" value="Unassembled WGS sequence"/>
</dbReference>